<organism evidence="3 4">
    <name type="scientific">Rubellimicrobium thermophilum DSM 16684</name>
    <dbReference type="NCBI Taxonomy" id="1123069"/>
    <lineage>
        <taxon>Bacteria</taxon>
        <taxon>Pseudomonadati</taxon>
        <taxon>Pseudomonadota</taxon>
        <taxon>Alphaproteobacteria</taxon>
        <taxon>Rhodobacterales</taxon>
        <taxon>Roseobacteraceae</taxon>
        <taxon>Rubellimicrobium</taxon>
    </lineage>
</organism>
<dbReference type="GO" id="GO:0016491">
    <property type="term" value="F:oxidoreductase activity"/>
    <property type="evidence" value="ECO:0007669"/>
    <property type="project" value="UniProtKB-KW"/>
</dbReference>
<evidence type="ECO:0000313" key="4">
    <source>
        <dbReference type="Proteomes" id="UP000015346"/>
    </source>
</evidence>
<keyword evidence="4" id="KW-1185">Reference proteome</keyword>
<dbReference type="Gene3D" id="3.50.50.60">
    <property type="entry name" value="FAD/NAD(P)-binding domain"/>
    <property type="match status" value="1"/>
</dbReference>
<reference evidence="3 4" key="1">
    <citation type="journal article" date="2013" name="Stand. Genomic Sci.">
        <title>Genome sequence of the reddish-pigmented Rubellimicrobium thermophilum type strain (DSM 16684(T)), a member of the Roseobacter clade.</title>
        <authorList>
            <person name="Fiebig A."/>
            <person name="Riedel T."/>
            <person name="Gronow S."/>
            <person name="Petersen J."/>
            <person name="Klenk H.P."/>
            <person name="Goker M."/>
        </authorList>
    </citation>
    <scope>NUCLEOTIDE SEQUENCE [LARGE SCALE GENOMIC DNA]</scope>
    <source>
        <strain evidence="3 4">DSM 16684</strain>
    </source>
</reference>
<evidence type="ECO:0000259" key="2">
    <source>
        <dbReference type="Pfam" id="PF01266"/>
    </source>
</evidence>
<dbReference type="PROSITE" id="PS51257">
    <property type="entry name" value="PROKAR_LIPOPROTEIN"/>
    <property type="match status" value="1"/>
</dbReference>
<dbReference type="GO" id="GO:0005737">
    <property type="term" value="C:cytoplasm"/>
    <property type="evidence" value="ECO:0007669"/>
    <property type="project" value="TreeGrafter"/>
</dbReference>
<gene>
    <name evidence="3" type="ORF">ruthe_02058</name>
</gene>
<dbReference type="RefSeq" id="WP_021098142.1">
    <property type="nucleotide sequence ID" value="NZ_KE557321.1"/>
</dbReference>
<protein>
    <submittedName>
        <fullName evidence="3">Glycine/D-amino acid oxidase (Deaminating)</fullName>
    </submittedName>
</protein>
<dbReference type="Pfam" id="PF01266">
    <property type="entry name" value="DAO"/>
    <property type="match status" value="1"/>
</dbReference>
<keyword evidence="1" id="KW-0560">Oxidoreductase</keyword>
<dbReference type="Proteomes" id="UP000015346">
    <property type="component" value="Unassembled WGS sequence"/>
</dbReference>
<name>S9QYI9_9RHOB</name>
<evidence type="ECO:0000256" key="1">
    <source>
        <dbReference type="ARBA" id="ARBA00023002"/>
    </source>
</evidence>
<dbReference type="PANTHER" id="PTHR13847:SF289">
    <property type="entry name" value="GLYCINE OXIDASE"/>
    <property type="match status" value="1"/>
</dbReference>
<dbReference type="Gene3D" id="3.30.9.10">
    <property type="entry name" value="D-Amino Acid Oxidase, subunit A, domain 2"/>
    <property type="match status" value="1"/>
</dbReference>
<dbReference type="STRING" id="1123069.ruthe_02058"/>
<dbReference type="InterPro" id="IPR006076">
    <property type="entry name" value="FAD-dep_OxRdtase"/>
</dbReference>
<dbReference type="SUPFAM" id="SSF51971">
    <property type="entry name" value="Nucleotide-binding domain"/>
    <property type="match status" value="1"/>
</dbReference>
<dbReference type="InterPro" id="IPR036188">
    <property type="entry name" value="FAD/NAD-bd_sf"/>
</dbReference>
<dbReference type="HOGENOM" id="CLU_007884_4_5_5"/>
<accession>S9QYI9</accession>
<dbReference type="AlphaFoldDB" id="S9QYI9"/>
<sequence>MARAEVTILGAGVTGLACAWACAERGARVRVIDPGGIGAGASGGVVGSLSPHAPERWDALKAIQFAALRNAPTFWAGVAAAGGGDPGLARTGRLMPLRDDQAVAAARQREAAAQALWQGEGAWRVEPAPEDWGPVSPTGLVVHDTLAARIAPRRALAALAAAIRARGGEIVAAGPEEGAVIEAMGAAGLAARGWGGGVKGQAARLCLPGREEAPQIHAPGLYIVPHADGTVAVGSTSEDRWDDLATDARLDAVLERAVALVPALAGAPVVERWAGLRPRAATGRPVLGAVGPGRFVANGGFRIGLALAPEMARLMADLVLEGRDAVPEAFRPPPAA</sequence>
<comment type="caution">
    <text evidence="3">The sequence shown here is derived from an EMBL/GenBank/DDBJ whole genome shotgun (WGS) entry which is preliminary data.</text>
</comment>
<evidence type="ECO:0000313" key="3">
    <source>
        <dbReference type="EMBL" id="EPX84698.1"/>
    </source>
</evidence>
<dbReference type="EMBL" id="AOLV01000020">
    <property type="protein sequence ID" value="EPX84698.1"/>
    <property type="molecule type" value="Genomic_DNA"/>
</dbReference>
<dbReference type="PANTHER" id="PTHR13847">
    <property type="entry name" value="SARCOSINE DEHYDROGENASE-RELATED"/>
    <property type="match status" value="1"/>
</dbReference>
<proteinExistence type="predicted"/>
<dbReference type="OrthoDB" id="7818064at2"/>
<dbReference type="PATRIC" id="fig|1123069.3.peg.2031"/>
<feature type="domain" description="FAD dependent oxidoreductase" evidence="2">
    <location>
        <begin position="6"/>
        <end position="318"/>
    </location>
</feature>